<reference evidence="1 2" key="1">
    <citation type="journal article" date="2013" name="Biodegradation">
        <title>Occurrence of 4-tert-butylphenol (4-t-BP) biodegradation in an aquatic sample caused by the presence of Spirodela polyrrhiza and isolation of a 4-t-BP-utilizing bacterium.</title>
        <authorList>
            <person name="Ogata Y."/>
            <person name="Toyama T."/>
            <person name="Yu N."/>
            <person name="Wang X."/>
            <person name="Sei K."/>
            <person name="Ike M."/>
        </authorList>
    </citation>
    <scope>NUCLEOTIDE SEQUENCE [LARGE SCALE GENOMIC DNA]</scope>
    <source>
        <strain evidence="1 2">OMI</strain>
    </source>
</reference>
<proteinExistence type="predicted"/>
<sequence>MNECDPLHDEGVVFYRKLLAAGVPARCRSLIGTVHAVEILPRCAPDISANTANDIAYLARTGK</sequence>
<evidence type="ECO:0000313" key="1">
    <source>
        <dbReference type="EMBL" id="GAY24102.1"/>
    </source>
</evidence>
<dbReference type="Gene3D" id="3.40.50.1820">
    <property type="entry name" value="alpha/beta hydrolase"/>
    <property type="match status" value="1"/>
</dbReference>
<evidence type="ECO:0000313" key="2">
    <source>
        <dbReference type="Proteomes" id="UP000221538"/>
    </source>
</evidence>
<dbReference type="Proteomes" id="UP000221538">
    <property type="component" value="Unassembled WGS sequence"/>
</dbReference>
<dbReference type="AlphaFoldDB" id="A0A292ZHA3"/>
<dbReference type="EMBL" id="BEWI01000032">
    <property type="protein sequence ID" value="GAY24102.1"/>
    <property type="molecule type" value="Genomic_DNA"/>
</dbReference>
<protein>
    <recommendedName>
        <fullName evidence="3">Esterase</fullName>
    </recommendedName>
</protein>
<reference evidence="1 2" key="2">
    <citation type="journal article" date="2013" name="Environ. Sci. Technol.">
        <title>The 4-tert-butylphenol-utilizing bacterium Sphingobium fuliginis OMI can degrade bisphenols via phenolic ring hydroxylation and meta-cleavage pathway.</title>
        <authorList>
            <person name="Ogata Y."/>
            <person name="Goda S."/>
            <person name="Toyama T."/>
            <person name="Sei K."/>
            <person name="Ike M."/>
        </authorList>
    </citation>
    <scope>NUCLEOTIDE SEQUENCE [LARGE SCALE GENOMIC DNA]</scope>
    <source>
        <strain evidence="1 2">OMI</strain>
    </source>
</reference>
<comment type="caution">
    <text evidence="1">The sequence shown here is derived from an EMBL/GenBank/DDBJ whole genome shotgun (WGS) entry which is preliminary data.</text>
</comment>
<evidence type="ECO:0008006" key="3">
    <source>
        <dbReference type="Google" id="ProtNLM"/>
    </source>
</evidence>
<dbReference type="InterPro" id="IPR029058">
    <property type="entry name" value="AB_hydrolase_fold"/>
</dbReference>
<gene>
    <name evidence="1" type="ORF">SFOMI_4680</name>
</gene>
<accession>A0A292ZHA3</accession>
<organism evidence="1 2">
    <name type="scientific">Sphingobium fuliginis (strain ATCC 27551)</name>
    <dbReference type="NCBI Taxonomy" id="336203"/>
    <lineage>
        <taxon>Bacteria</taxon>
        <taxon>Pseudomonadati</taxon>
        <taxon>Pseudomonadota</taxon>
        <taxon>Alphaproteobacteria</taxon>
        <taxon>Sphingomonadales</taxon>
        <taxon>Sphingomonadaceae</taxon>
        <taxon>Sphingobium</taxon>
    </lineage>
</organism>
<name>A0A292ZHA3_SPHSA</name>